<protein>
    <submittedName>
        <fullName evidence="2">Protein involved in biosynthesis of mitomycin antibiotics/polyketide fumonisin</fullName>
    </submittedName>
</protein>
<dbReference type="Proteomes" id="UP000004691">
    <property type="component" value="Unassembled WGS sequence"/>
</dbReference>
<name>I0V8G1_9PSEU</name>
<evidence type="ECO:0000256" key="1">
    <source>
        <dbReference type="ARBA" id="ARBA00023002"/>
    </source>
</evidence>
<accession>I0V8G1</accession>
<sequence>MGETVPRFTRGYDPGELDAAVRDRGAAVIEQAYPTAQCDTFLTEVEDYLASHPDEVAYAANSVLGGFQGDTTATLHGLVGRIPCAAGMVLQRDLVDCARRVLAPLSDTILLTIAEYMARTPGAARQELHCDTFSWRHVPGGPNPIALTVMAAMSDFTADNGATWVVLDSHGGPPTAQAPDWSEAVQAELRKGDALLFRADLFHAGGANTTTSDVRQIFSMGFQVAWLRQVENGTLSVPPEVAAGLDPELQELLGYSHELVLGLYKGGHPRNAITASARSASA</sequence>
<dbReference type="GO" id="GO:0005506">
    <property type="term" value="F:iron ion binding"/>
    <property type="evidence" value="ECO:0007669"/>
    <property type="project" value="UniProtKB-ARBA"/>
</dbReference>
<dbReference type="GO" id="GO:0016706">
    <property type="term" value="F:2-oxoglutarate-dependent dioxygenase activity"/>
    <property type="evidence" value="ECO:0007669"/>
    <property type="project" value="UniProtKB-ARBA"/>
</dbReference>
<dbReference type="HOGENOM" id="CLU_047725_3_2_11"/>
<keyword evidence="3" id="KW-1185">Reference proteome</keyword>
<dbReference type="InterPro" id="IPR008775">
    <property type="entry name" value="Phytyl_CoA_dOase-like"/>
</dbReference>
<evidence type="ECO:0000313" key="3">
    <source>
        <dbReference type="Proteomes" id="UP000004691"/>
    </source>
</evidence>
<evidence type="ECO:0000313" key="2">
    <source>
        <dbReference type="EMBL" id="EID56414.1"/>
    </source>
</evidence>
<dbReference type="RefSeq" id="WP_006240647.1">
    <property type="nucleotide sequence ID" value="NZ_JH636049.1"/>
</dbReference>
<organism evidence="2 3">
    <name type="scientific">Saccharomonospora xinjiangensis XJ-54</name>
    <dbReference type="NCBI Taxonomy" id="882086"/>
    <lineage>
        <taxon>Bacteria</taxon>
        <taxon>Bacillati</taxon>
        <taxon>Actinomycetota</taxon>
        <taxon>Actinomycetes</taxon>
        <taxon>Pseudonocardiales</taxon>
        <taxon>Pseudonocardiaceae</taxon>
        <taxon>Saccharomonospora</taxon>
    </lineage>
</organism>
<reference evidence="2 3" key="1">
    <citation type="submission" date="2012-01" db="EMBL/GenBank/DDBJ databases">
        <title>Improved High-Quality Draft sequence of Saccharomonospora xinjiangensis XJ-54.</title>
        <authorList>
            <consortium name="US DOE Joint Genome Institute"/>
            <person name="Lucas S."/>
            <person name="Han J."/>
            <person name="Lapidus A."/>
            <person name="Cheng J.-F."/>
            <person name="Goodwin L."/>
            <person name="Pitluck S."/>
            <person name="Peters L."/>
            <person name="Mikhailova N."/>
            <person name="Teshima H."/>
            <person name="Detter J.C."/>
            <person name="Han C."/>
            <person name="Tapia R."/>
            <person name="Land M."/>
            <person name="Hauser L."/>
            <person name="Kyrpides N."/>
            <person name="Ivanova N."/>
            <person name="Pagani I."/>
            <person name="Brambilla E.-M."/>
            <person name="Klenk H.-P."/>
            <person name="Woyke T."/>
        </authorList>
    </citation>
    <scope>NUCLEOTIDE SEQUENCE [LARGE SCALE GENOMIC DNA]</scope>
    <source>
        <strain evidence="2 3">XJ-54</strain>
    </source>
</reference>
<dbReference type="Gene3D" id="2.60.120.620">
    <property type="entry name" value="q2cbj1_9rhob like domain"/>
    <property type="match status" value="1"/>
</dbReference>
<keyword evidence="1" id="KW-0560">Oxidoreductase</keyword>
<dbReference type="eggNOG" id="COG5285">
    <property type="taxonomic scope" value="Bacteria"/>
</dbReference>
<gene>
    <name evidence="2" type="ORF">SacxiDRAFT_4233</name>
</gene>
<dbReference type="Pfam" id="PF05721">
    <property type="entry name" value="PhyH"/>
    <property type="match status" value="1"/>
</dbReference>
<dbReference type="PANTHER" id="PTHR20883">
    <property type="entry name" value="PHYTANOYL-COA DIOXYGENASE DOMAIN CONTAINING 1"/>
    <property type="match status" value="1"/>
</dbReference>
<dbReference type="STRING" id="882086.SacxiDRAFT_4233"/>
<proteinExistence type="predicted"/>
<dbReference type="PANTHER" id="PTHR20883:SF41">
    <property type="entry name" value="IRON_ALPHA-KETOGLUTARATE-DEPENDENT DIOXYGENASE ASQJ"/>
    <property type="match status" value="1"/>
</dbReference>
<dbReference type="OrthoDB" id="9796766at2"/>
<dbReference type="SUPFAM" id="SSF51197">
    <property type="entry name" value="Clavaminate synthase-like"/>
    <property type="match status" value="1"/>
</dbReference>
<dbReference type="EMBL" id="JH636049">
    <property type="protein sequence ID" value="EID56414.1"/>
    <property type="molecule type" value="Genomic_DNA"/>
</dbReference>
<dbReference type="AlphaFoldDB" id="I0V8G1"/>